<feature type="domain" description="Replication-associated protein ORF2/G2P" evidence="1">
    <location>
        <begin position="90"/>
        <end position="201"/>
    </location>
</feature>
<dbReference type="Pfam" id="PF23343">
    <property type="entry name" value="REP_ORF2-G2P"/>
    <property type="match status" value="1"/>
</dbReference>
<evidence type="ECO:0000313" key="3">
    <source>
        <dbReference type="Proteomes" id="UP000218627"/>
    </source>
</evidence>
<dbReference type="RefSeq" id="WP_143441280.1">
    <property type="nucleotide sequence ID" value="NZ_OBEN01000015.1"/>
</dbReference>
<evidence type="ECO:0000313" key="2">
    <source>
        <dbReference type="EMBL" id="SNZ16756.1"/>
    </source>
</evidence>
<proteinExistence type="predicted"/>
<organism evidence="2 3">
    <name type="scientific">Hydrogenobacter hydrogenophilus</name>
    <dbReference type="NCBI Taxonomy" id="35835"/>
    <lineage>
        <taxon>Bacteria</taxon>
        <taxon>Pseudomonadati</taxon>
        <taxon>Aquificota</taxon>
        <taxon>Aquificia</taxon>
        <taxon>Aquificales</taxon>
        <taxon>Aquificaceae</taxon>
        <taxon>Hydrogenobacter</taxon>
    </lineage>
</organism>
<accession>A0A285P9F6</accession>
<dbReference type="EMBL" id="OBEN01000015">
    <property type="protein sequence ID" value="SNZ16756.1"/>
    <property type="molecule type" value="Genomic_DNA"/>
</dbReference>
<evidence type="ECO:0000259" key="1">
    <source>
        <dbReference type="Pfam" id="PF23343"/>
    </source>
</evidence>
<dbReference type="AlphaFoldDB" id="A0A285P9F6"/>
<protein>
    <recommendedName>
        <fullName evidence="1">Replication-associated protein ORF2/G2P domain-containing protein</fullName>
    </recommendedName>
</protein>
<dbReference type="OrthoDB" id="5334619at2"/>
<sequence>MDLLEYSLNELDTDFLDVLTSEWQGRQVRLSHNAVQLAKLYPVWYLQKLQKVPVFFNGKYAVRPIRLRYFSKTYYSWIKHINIPALNWVLITLTLSRSWDLTYVWANIGFWLSDFFQRFRAYLRKKGYKNFRYFWVIEVHEDGYPHVHILASFPFVSIERIYSWWRSFSSNLSAFQGVDVKFIGRDTEKIKAYLLKYLVKSAHKYWAFSLRDNKVRVRLSTCLMWYFRVRLFSMSRNFIRPSFSSSSSLLGWLNLYDFYRVYFLTFSIPFSEFFKGFYDCVGFERDPPFFSLS</sequence>
<name>A0A285P9F6_9AQUI</name>
<gene>
    <name evidence="2" type="ORF">SAMN06265353_1699</name>
</gene>
<dbReference type="Proteomes" id="UP000218627">
    <property type="component" value="Unassembled WGS sequence"/>
</dbReference>
<reference evidence="3" key="1">
    <citation type="submission" date="2017-09" db="EMBL/GenBank/DDBJ databases">
        <authorList>
            <person name="Varghese N."/>
            <person name="Submissions S."/>
        </authorList>
    </citation>
    <scope>NUCLEOTIDE SEQUENCE [LARGE SCALE GENOMIC DNA]</scope>
    <source>
        <strain evidence="3">DSM 2913</strain>
    </source>
</reference>
<dbReference type="InterPro" id="IPR056906">
    <property type="entry name" value="ORF2/G2P_dom"/>
</dbReference>
<keyword evidence="3" id="KW-1185">Reference proteome</keyword>